<dbReference type="GO" id="GO:0005829">
    <property type="term" value="C:cytosol"/>
    <property type="evidence" value="ECO:0007669"/>
    <property type="project" value="TreeGrafter"/>
</dbReference>
<protein>
    <recommendedName>
        <fullName evidence="1">RmlD-like substrate binding domain-containing protein</fullName>
    </recommendedName>
</protein>
<dbReference type="GO" id="GO:0008831">
    <property type="term" value="F:dTDP-4-dehydrorhamnose reductase activity"/>
    <property type="evidence" value="ECO:0007669"/>
    <property type="project" value="TreeGrafter"/>
</dbReference>
<evidence type="ECO:0000259" key="1">
    <source>
        <dbReference type="Pfam" id="PF04321"/>
    </source>
</evidence>
<name>X0UGE5_9ZZZZ</name>
<accession>X0UGE5</accession>
<dbReference type="AlphaFoldDB" id="X0UGE5"/>
<proteinExistence type="predicted"/>
<dbReference type="SUPFAM" id="SSF51735">
    <property type="entry name" value="NAD(P)-binding Rossmann-fold domains"/>
    <property type="match status" value="1"/>
</dbReference>
<dbReference type="InterPro" id="IPR005913">
    <property type="entry name" value="dTDP_dehydrorham_reduct"/>
</dbReference>
<organism evidence="2">
    <name type="scientific">marine sediment metagenome</name>
    <dbReference type="NCBI Taxonomy" id="412755"/>
    <lineage>
        <taxon>unclassified sequences</taxon>
        <taxon>metagenomes</taxon>
        <taxon>ecological metagenomes</taxon>
    </lineage>
</organism>
<dbReference type="Gene3D" id="3.40.50.720">
    <property type="entry name" value="NAD(P)-binding Rossmann-like Domain"/>
    <property type="match status" value="1"/>
</dbReference>
<dbReference type="EMBL" id="BARS01029450">
    <property type="protein sequence ID" value="GAG04655.1"/>
    <property type="molecule type" value="Genomic_DNA"/>
</dbReference>
<feature type="domain" description="RmlD-like substrate binding" evidence="1">
    <location>
        <begin position="1"/>
        <end position="200"/>
    </location>
</feature>
<dbReference type="NCBIfam" id="TIGR01214">
    <property type="entry name" value="rmlD"/>
    <property type="match status" value="1"/>
</dbReference>
<dbReference type="GO" id="GO:0019305">
    <property type="term" value="P:dTDP-rhamnose biosynthetic process"/>
    <property type="evidence" value="ECO:0007669"/>
    <property type="project" value="TreeGrafter"/>
</dbReference>
<dbReference type="PANTHER" id="PTHR10491">
    <property type="entry name" value="DTDP-4-DEHYDRORHAMNOSE REDUCTASE"/>
    <property type="match status" value="1"/>
</dbReference>
<feature type="non-terminal residue" evidence="2">
    <location>
        <position position="205"/>
    </location>
</feature>
<dbReference type="PANTHER" id="PTHR10491:SF4">
    <property type="entry name" value="METHIONINE ADENOSYLTRANSFERASE 2 SUBUNIT BETA"/>
    <property type="match status" value="1"/>
</dbReference>
<comment type="caution">
    <text evidence="2">The sequence shown here is derived from an EMBL/GenBank/DDBJ whole genome shotgun (WGS) entry which is preliminary data.</text>
</comment>
<dbReference type="InterPro" id="IPR029903">
    <property type="entry name" value="RmlD-like-bd"/>
</dbReference>
<dbReference type="Pfam" id="PF04321">
    <property type="entry name" value="RmlD_sub_bind"/>
    <property type="match status" value="1"/>
</dbReference>
<evidence type="ECO:0000313" key="2">
    <source>
        <dbReference type="EMBL" id="GAG04655.1"/>
    </source>
</evidence>
<sequence length="205" mass="22980">MKVLVTGAEGMLANDLGPVLSERGYEVLAPPEDMLDVTHLDTVRAVVDSGEPEMIVNCAGYTKVDEAEKEEHQALMVNGSGVQNLCLVCQEKDIPLVHFSTDYVFDGTKDGPYTIYDEPNPLSAYGCSKLLGEKYILWLLRKFYLIRTSWLFGHYGRNFIETMLELGQRQKKISVVADQRGCPTWTRHLAEAVVALIQTGRYGIY</sequence>
<dbReference type="InterPro" id="IPR036291">
    <property type="entry name" value="NAD(P)-bd_dom_sf"/>
</dbReference>
<dbReference type="CDD" id="cd05254">
    <property type="entry name" value="dTDP_HR_like_SDR_e"/>
    <property type="match status" value="1"/>
</dbReference>
<gene>
    <name evidence="2" type="ORF">S01H1_46028</name>
</gene>
<reference evidence="2" key="1">
    <citation type="journal article" date="2014" name="Front. Microbiol.">
        <title>High frequency of phylogenetically diverse reductive dehalogenase-homologous genes in deep subseafloor sedimentary metagenomes.</title>
        <authorList>
            <person name="Kawai M."/>
            <person name="Futagami T."/>
            <person name="Toyoda A."/>
            <person name="Takaki Y."/>
            <person name="Nishi S."/>
            <person name="Hori S."/>
            <person name="Arai W."/>
            <person name="Tsubouchi T."/>
            <person name="Morono Y."/>
            <person name="Uchiyama I."/>
            <person name="Ito T."/>
            <person name="Fujiyama A."/>
            <person name="Inagaki F."/>
            <person name="Takami H."/>
        </authorList>
    </citation>
    <scope>NUCLEOTIDE SEQUENCE</scope>
    <source>
        <strain evidence="2">Expedition CK06-06</strain>
    </source>
</reference>